<reference evidence="2" key="1">
    <citation type="journal article" date="2019" name="Int. J. Syst. Evol. Microbiol.">
        <title>The Global Catalogue of Microorganisms (GCM) 10K type strain sequencing project: providing services to taxonomists for standard genome sequencing and annotation.</title>
        <authorList>
            <consortium name="The Broad Institute Genomics Platform"/>
            <consortium name="The Broad Institute Genome Sequencing Center for Infectious Disease"/>
            <person name="Wu L."/>
            <person name="Ma J."/>
        </authorList>
    </citation>
    <scope>NUCLEOTIDE SEQUENCE [LARGE SCALE GENOMIC DNA]</scope>
    <source>
        <strain evidence="2">TBRC 5781</strain>
    </source>
</reference>
<proteinExistence type="predicted"/>
<dbReference type="Proteomes" id="UP001595697">
    <property type="component" value="Unassembled WGS sequence"/>
</dbReference>
<dbReference type="RefSeq" id="WP_247259428.1">
    <property type="nucleotide sequence ID" value="NZ_JALJQZ010000002.1"/>
</dbReference>
<evidence type="ECO:0000313" key="1">
    <source>
        <dbReference type="EMBL" id="MFC3967317.1"/>
    </source>
</evidence>
<dbReference type="EMBL" id="JBHSBD010000016">
    <property type="protein sequence ID" value="MFC3967317.1"/>
    <property type="molecule type" value="Genomic_DNA"/>
</dbReference>
<protein>
    <recommendedName>
        <fullName evidence="3">DUF4123 domain-containing protein</fullName>
    </recommendedName>
</protein>
<evidence type="ECO:0000313" key="2">
    <source>
        <dbReference type="Proteomes" id="UP001595697"/>
    </source>
</evidence>
<accession>A0ABV8E492</accession>
<gene>
    <name evidence="1" type="ORF">ACFOVS_04100</name>
</gene>
<name>A0ABV8E492_9HYPH</name>
<evidence type="ECO:0008006" key="3">
    <source>
        <dbReference type="Google" id="ProtNLM"/>
    </source>
</evidence>
<comment type="caution">
    <text evidence="1">The sequence shown here is derived from an EMBL/GenBank/DDBJ whole genome shotgun (WGS) entry which is preliminary data.</text>
</comment>
<organism evidence="1 2">
    <name type="scientific">Rhizobium lemnae</name>
    <dbReference type="NCBI Taxonomy" id="1214924"/>
    <lineage>
        <taxon>Bacteria</taxon>
        <taxon>Pseudomonadati</taxon>
        <taxon>Pseudomonadota</taxon>
        <taxon>Alphaproteobacteria</taxon>
        <taxon>Hyphomicrobiales</taxon>
        <taxon>Rhizobiaceae</taxon>
        <taxon>Rhizobium/Agrobacterium group</taxon>
        <taxon>Rhizobium</taxon>
    </lineage>
</organism>
<keyword evidence="2" id="KW-1185">Reference proteome</keyword>
<sequence length="305" mass="33776">MEHNFRRTWDGIAWQRHAHILVQMRHGASNVQRVPDKVNGDAGLEFFTLDGCLYQCFAPEDPGNTPKTSSAMKQKATRDLPKLKEYEDTLAKLLCGLKCSRWILFCPVLDDKAVIAHVRAKGAEVAALGLSFLSADFEALVQSQDDFTAEAAKLRELPIGPNLLIAQPSEEEVTTQESTDLVVTLDGKLSRAYPLVTESKRAKIRRTYVKNHIKGGNTLAALKSEHPMLWERAWQTISAEESRLEMLGAAGEAAPAERLQESLSRIEEGLSKDLPHVAHSTLTAISAGTLSDWLMRCPLDFDGDK</sequence>